<evidence type="ECO:0000313" key="5">
    <source>
        <dbReference type="EMBL" id="KAB1441034.1"/>
    </source>
</evidence>
<dbReference type="InterPro" id="IPR009057">
    <property type="entry name" value="Homeodomain-like_sf"/>
</dbReference>
<dbReference type="SUPFAM" id="SSF46689">
    <property type="entry name" value="Homeodomain-like"/>
    <property type="match status" value="1"/>
</dbReference>
<gene>
    <name evidence="5" type="ORF">F7O84_00690</name>
</gene>
<reference evidence="5 6" key="1">
    <citation type="submission" date="2019-09" db="EMBL/GenBank/DDBJ databases">
        <authorList>
            <person name="Valk L.C."/>
        </authorList>
    </citation>
    <scope>NUCLEOTIDE SEQUENCE [LARGE SCALE GENOMIC DNA]</scope>
    <source>
        <strain evidence="5">GalUA</strain>
    </source>
</reference>
<dbReference type="InterPro" id="IPR020449">
    <property type="entry name" value="Tscrpt_reg_AraC-type_HTH"/>
</dbReference>
<dbReference type="SUPFAM" id="SSF51182">
    <property type="entry name" value="RmlC-like cupins"/>
    <property type="match status" value="1"/>
</dbReference>
<reference evidence="5 6" key="2">
    <citation type="submission" date="2020-02" db="EMBL/GenBank/DDBJ databases">
        <title>Candidatus Galacturonibacter soehngenii shows hetero-acetogenic catabolism of galacturonic acid but lacks a canonical carbon monoxide dehydrogenase/acetyl-CoA synthase complex.</title>
        <authorList>
            <person name="Diender M."/>
            <person name="Stouten G.R."/>
            <person name="Petersen J.F."/>
            <person name="Nielsen P.H."/>
            <person name="Dueholm M.S."/>
            <person name="Pronk J.T."/>
            <person name="Van Loosdrecht M.C.M."/>
        </authorList>
    </citation>
    <scope>NUCLEOTIDE SEQUENCE [LARGE SCALE GENOMIC DNA]</scope>
    <source>
        <strain evidence="5">GalUA</strain>
    </source>
</reference>
<evidence type="ECO:0000256" key="1">
    <source>
        <dbReference type="ARBA" id="ARBA00023015"/>
    </source>
</evidence>
<dbReference type="GO" id="GO:0043565">
    <property type="term" value="F:sequence-specific DNA binding"/>
    <property type="evidence" value="ECO:0007669"/>
    <property type="project" value="InterPro"/>
</dbReference>
<evidence type="ECO:0000256" key="2">
    <source>
        <dbReference type="ARBA" id="ARBA00023125"/>
    </source>
</evidence>
<keyword evidence="2" id="KW-0238">DNA-binding</keyword>
<dbReference type="PROSITE" id="PS00041">
    <property type="entry name" value="HTH_ARAC_FAMILY_1"/>
    <property type="match status" value="1"/>
</dbReference>
<dbReference type="Pfam" id="PF07883">
    <property type="entry name" value="Cupin_2"/>
    <property type="match status" value="1"/>
</dbReference>
<name>A0A7V7QP49_9FIRM</name>
<dbReference type="InterPro" id="IPR014710">
    <property type="entry name" value="RmlC-like_jellyroll"/>
</dbReference>
<dbReference type="InterPro" id="IPR011051">
    <property type="entry name" value="RmlC_Cupin_sf"/>
</dbReference>
<dbReference type="PRINTS" id="PR00032">
    <property type="entry name" value="HTHARAC"/>
</dbReference>
<proteinExistence type="predicted"/>
<comment type="caution">
    <text evidence="5">The sequence shown here is derived from an EMBL/GenBank/DDBJ whole genome shotgun (WGS) entry which is preliminary data.</text>
</comment>
<dbReference type="InterPro" id="IPR013096">
    <property type="entry name" value="Cupin_2"/>
</dbReference>
<protein>
    <submittedName>
        <fullName evidence="5">AraC family transcriptional regulator</fullName>
    </submittedName>
</protein>
<dbReference type="Gene3D" id="2.60.120.10">
    <property type="entry name" value="Jelly Rolls"/>
    <property type="match status" value="1"/>
</dbReference>
<keyword evidence="6" id="KW-1185">Reference proteome</keyword>
<evidence type="ECO:0000259" key="4">
    <source>
        <dbReference type="PROSITE" id="PS01124"/>
    </source>
</evidence>
<dbReference type="PANTHER" id="PTHR43280">
    <property type="entry name" value="ARAC-FAMILY TRANSCRIPTIONAL REGULATOR"/>
    <property type="match status" value="1"/>
</dbReference>
<dbReference type="Proteomes" id="UP000461768">
    <property type="component" value="Unassembled WGS sequence"/>
</dbReference>
<dbReference type="OrthoDB" id="9816335at2"/>
<dbReference type="SMART" id="SM00342">
    <property type="entry name" value="HTH_ARAC"/>
    <property type="match status" value="1"/>
</dbReference>
<dbReference type="AlphaFoldDB" id="A0A7V7QP49"/>
<evidence type="ECO:0000256" key="3">
    <source>
        <dbReference type="ARBA" id="ARBA00023163"/>
    </source>
</evidence>
<dbReference type="GO" id="GO:0003700">
    <property type="term" value="F:DNA-binding transcription factor activity"/>
    <property type="evidence" value="ECO:0007669"/>
    <property type="project" value="InterPro"/>
</dbReference>
<dbReference type="Pfam" id="PF12833">
    <property type="entry name" value="HTH_18"/>
    <property type="match status" value="1"/>
</dbReference>
<feature type="domain" description="HTH araC/xylS-type" evidence="4">
    <location>
        <begin position="230"/>
        <end position="327"/>
    </location>
</feature>
<dbReference type="PANTHER" id="PTHR43280:SF28">
    <property type="entry name" value="HTH-TYPE TRANSCRIPTIONAL ACTIVATOR RHAS"/>
    <property type="match status" value="1"/>
</dbReference>
<sequence length="331" mass="38715">MNLTSLDDNLRMYTKSELRYKAGFQSNFWEKLPVSYYNDKPVYLFNSTGSLSDSIHKLSVKKQSRFSPCPLHTHTWVEINYMYSGSCPQTINDQNYILKEGQVILIDTDTPHSTQALGDNDIMISILIDKDYLNTNFFNRMSKDSILSQFFINAIAHNTNHNNYILFHSNHSRRIPIFFKELLCEFFDPSLNSNDMINSLFNLILSELINVYENDMEKQNIKLSNKISIIAILRYLEGNFKTCTLDSTAAFFNMNPNYLTTLLKQQTGMSYKELVQYQRLKYAEKLLANTQLPITEIANNIGYENISFFYRKFKQAYGCLPKEYRKKHTSY</sequence>
<dbReference type="RefSeq" id="WP_151140723.1">
    <property type="nucleotide sequence ID" value="NZ_WAGX01000002.1"/>
</dbReference>
<keyword evidence="1" id="KW-0805">Transcription regulation</keyword>
<keyword evidence="3" id="KW-0804">Transcription</keyword>
<dbReference type="InterPro" id="IPR018060">
    <property type="entry name" value="HTH_AraC"/>
</dbReference>
<dbReference type="InterPro" id="IPR018062">
    <property type="entry name" value="HTH_AraC-typ_CS"/>
</dbReference>
<dbReference type="Gene3D" id="1.10.10.60">
    <property type="entry name" value="Homeodomain-like"/>
    <property type="match status" value="2"/>
</dbReference>
<dbReference type="PROSITE" id="PS01124">
    <property type="entry name" value="HTH_ARAC_FAMILY_2"/>
    <property type="match status" value="1"/>
</dbReference>
<dbReference type="EMBL" id="WAGX01000002">
    <property type="protein sequence ID" value="KAB1441034.1"/>
    <property type="molecule type" value="Genomic_DNA"/>
</dbReference>
<organism evidence="5 6">
    <name type="scientific">Candidatus Galacturonatibacter soehngenii</name>
    <dbReference type="NCBI Taxonomy" id="2307010"/>
    <lineage>
        <taxon>Bacteria</taxon>
        <taxon>Bacillati</taxon>
        <taxon>Bacillota</taxon>
        <taxon>Clostridia</taxon>
        <taxon>Lachnospirales</taxon>
        <taxon>Lachnospiraceae</taxon>
        <taxon>Candidatus Galacturonatibacter</taxon>
    </lineage>
</organism>
<accession>A0A7V7QP49</accession>
<evidence type="ECO:0000313" key="6">
    <source>
        <dbReference type="Proteomes" id="UP000461768"/>
    </source>
</evidence>